<proteinExistence type="inferred from homology"/>
<gene>
    <name evidence="6" type="primary">nadK</name>
    <name evidence="7" type="ORF">C4617_01235</name>
</gene>
<keyword evidence="1 6" id="KW-0808">Transferase</keyword>
<dbReference type="InterPro" id="IPR016064">
    <property type="entry name" value="NAD/diacylglycerol_kinase_sf"/>
</dbReference>
<evidence type="ECO:0000313" key="7">
    <source>
        <dbReference type="EMBL" id="PTL87053.1"/>
    </source>
</evidence>
<dbReference type="Proteomes" id="UP000240811">
    <property type="component" value="Unassembled WGS sequence"/>
</dbReference>
<dbReference type="GO" id="GO:0003951">
    <property type="term" value="F:NAD+ kinase activity"/>
    <property type="evidence" value="ECO:0007669"/>
    <property type="project" value="UniProtKB-UniRule"/>
</dbReference>
<dbReference type="Gene3D" id="2.60.200.30">
    <property type="entry name" value="Probable inorganic polyphosphate/atp-NAD kinase, domain 2"/>
    <property type="match status" value="1"/>
</dbReference>
<reference evidence="8" key="1">
    <citation type="submission" date="2018-02" db="EMBL/GenBank/DDBJ databases">
        <title>Genome sequence of Candidatus Liberibacter europaeus.</title>
        <authorList>
            <person name="Frampton R.A."/>
            <person name="Thompson S.M."/>
            <person name="David C."/>
            <person name="Addison S.M."/>
            <person name="Smith G.R."/>
        </authorList>
    </citation>
    <scope>NUCLEOTIDE SEQUENCE [LARGE SCALE GENOMIC DNA]</scope>
</reference>
<dbReference type="Pfam" id="PF20143">
    <property type="entry name" value="NAD_kinase_C"/>
    <property type="match status" value="1"/>
</dbReference>
<dbReference type="InterPro" id="IPR017437">
    <property type="entry name" value="ATP-NAD_kinase_PpnK-typ_C"/>
</dbReference>
<evidence type="ECO:0000256" key="1">
    <source>
        <dbReference type="ARBA" id="ARBA00022679"/>
    </source>
</evidence>
<dbReference type="HAMAP" id="MF_00361">
    <property type="entry name" value="NAD_kinase"/>
    <property type="match status" value="1"/>
</dbReference>
<comment type="caution">
    <text evidence="6">Lacks conserved residue(s) required for the propagation of feature annotation.</text>
</comment>
<keyword evidence="6" id="KW-0547">Nucleotide-binding</keyword>
<name>A0A2T4VZ62_9HYPH</name>
<dbReference type="GO" id="GO:0046872">
    <property type="term" value="F:metal ion binding"/>
    <property type="evidence" value="ECO:0007669"/>
    <property type="project" value="UniProtKB-UniRule"/>
</dbReference>
<protein>
    <recommendedName>
        <fullName evidence="6">NAD kinase</fullName>
        <ecNumber evidence="6">2.7.1.23</ecNumber>
    </recommendedName>
    <alternativeName>
        <fullName evidence="6">ATP-dependent NAD kinase</fullName>
    </alternativeName>
</protein>
<dbReference type="InterPro" id="IPR017438">
    <property type="entry name" value="ATP-NAD_kinase_N"/>
</dbReference>
<feature type="active site" description="Proton acceptor" evidence="6">
    <location>
        <position position="46"/>
    </location>
</feature>
<dbReference type="EMBL" id="PSQJ01000001">
    <property type="protein sequence ID" value="PTL87053.1"/>
    <property type="molecule type" value="Genomic_DNA"/>
</dbReference>
<keyword evidence="6" id="KW-0067">ATP-binding</keyword>
<dbReference type="PANTHER" id="PTHR20275">
    <property type="entry name" value="NAD KINASE"/>
    <property type="match status" value="1"/>
</dbReference>
<keyword evidence="6" id="KW-0963">Cytoplasm</keyword>
<keyword evidence="3 6" id="KW-0521">NADP</keyword>
<feature type="binding site" evidence="6">
    <location>
        <begin position="158"/>
        <end position="163"/>
    </location>
    <ligand>
        <name>NAD(+)</name>
        <dbReference type="ChEBI" id="CHEBI:57540"/>
    </ligand>
</feature>
<dbReference type="InterPro" id="IPR002504">
    <property type="entry name" value="NADK"/>
</dbReference>
<comment type="similarity">
    <text evidence="6">Belongs to the NAD kinase family.</text>
</comment>
<dbReference type="GO" id="GO:0005737">
    <property type="term" value="C:cytoplasm"/>
    <property type="evidence" value="ECO:0007669"/>
    <property type="project" value="UniProtKB-SubCell"/>
</dbReference>
<evidence type="ECO:0000256" key="5">
    <source>
        <dbReference type="ARBA" id="ARBA00047925"/>
    </source>
</evidence>
<feature type="binding site" evidence="6">
    <location>
        <position position="147"/>
    </location>
    <ligand>
        <name>NAD(+)</name>
        <dbReference type="ChEBI" id="CHEBI:57540"/>
    </ligand>
</feature>
<dbReference type="GO" id="GO:0051287">
    <property type="term" value="F:NAD binding"/>
    <property type="evidence" value="ECO:0007669"/>
    <property type="project" value="UniProtKB-ARBA"/>
</dbReference>
<dbReference type="SUPFAM" id="SSF111331">
    <property type="entry name" value="NAD kinase/diacylglycerol kinase-like"/>
    <property type="match status" value="1"/>
</dbReference>
<dbReference type="GO" id="GO:0005524">
    <property type="term" value="F:ATP binding"/>
    <property type="evidence" value="ECO:0007669"/>
    <property type="project" value="UniProtKB-KW"/>
</dbReference>
<dbReference type="PANTHER" id="PTHR20275:SF0">
    <property type="entry name" value="NAD KINASE"/>
    <property type="match status" value="1"/>
</dbReference>
<keyword evidence="2 6" id="KW-0418">Kinase</keyword>
<accession>A0A2T4VZ62</accession>
<dbReference type="NCBIfam" id="NF003406">
    <property type="entry name" value="PRK04761.1"/>
    <property type="match status" value="1"/>
</dbReference>
<organism evidence="7 8">
    <name type="scientific">Candidatus Liberibacter europaeus</name>
    <dbReference type="NCBI Taxonomy" id="744859"/>
    <lineage>
        <taxon>Bacteria</taxon>
        <taxon>Pseudomonadati</taxon>
        <taxon>Pseudomonadota</taxon>
        <taxon>Alphaproteobacteria</taxon>
        <taxon>Hyphomicrobiales</taxon>
        <taxon>Rhizobiaceae</taxon>
        <taxon>Liberibacter</taxon>
    </lineage>
</organism>
<keyword evidence="4 6" id="KW-0520">NAD</keyword>
<dbReference type="GO" id="GO:0019674">
    <property type="term" value="P:NAD+ metabolic process"/>
    <property type="evidence" value="ECO:0007669"/>
    <property type="project" value="InterPro"/>
</dbReference>
<comment type="function">
    <text evidence="6">Involved in the regulation of the intracellular balance of NAD and NADP, and is a key enzyme in the biosynthesis of NADP. Catalyzes specifically the phosphorylation on 2'-hydroxyl of the adenosine moiety of NAD to yield NADP.</text>
</comment>
<comment type="cofactor">
    <cofactor evidence="6">
        <name>a divalent metal cation</name>
        <dbReference type="ChEBI" id="CHEBI:60240"/>
    </cofactor>
</comment>
<feature type="binding site" evidence="6">
    <location>
        <begin position="117"/>
        <end position="118"/>
    </location>
    <ligand>
        <name>NAD(+)</name>
        <dbReference type="ChEBI" id="CHEBI:57540"/>
    </ligand>
</feature>
<dbReference type="Gene3D" id="3.40.50.10330">
    <property type="entry name" value="Probable inorganic polyphosphate/atp-NAD kinase, domain 1"/>
    <property type="match status" value="1"/>
</dbReference>
<evidence type="ECO:0000256" key="4">
    <source>
        <dbReference type="ARBA" id="ARBA00023027"/>
    </source>
</evidence>
<comment type="caution">
    <text evidence="7">The sequence shown here is derived from an EMBL/GenBank/DDBJ whole genome shotgun (WGS) entry which is preliminary data.</text>
</comment>
<dbReference type="GO" id="GO:0006741">
    <property type="term" value="P:NADP+ biosynthetic process"/>
    <property type="evidence" value="ECO:0007669"/>
    <property type="project" value="UniProtKB-UniRule"/>
</dbReference>
<evidence type="ECO:0000256" key="2">
    <source>
        <dbReference type="ARBA" id="ARBA00022777"/>
    </source>
</evidence>
<dbReference type="EC" id="2.7.1.23" evidence="6"/>
<evidence type="ECO:0000256" key="3">
    <source>
        <dbReference type="ARBA" id="ARBA00022857"/>
    </source>
</evidence>
<dbReference type="AlphaFoldDB" id="A0A2T4VZ62"/>
<comment type="catalytic activity">
    <reaction evidence="5 6">
        <text>NAD(+) + ATP = ADP + NADP(+) + H(+)</text>
        <dbReference type="Rhea" id="RHEA:18629"/>
        <dbReference type="ChEBI" id="CHEBI:15378"/>
        <dbReference type="ChEBI" id="CHEBI:30616"/>
        <dbReference type="ChEBI" id="CHEBI:57540"/>
        <dbReference type="ChEBI" id="CHEBI:58349"/>
        <dbReference type="ChEBI" id="CHEBI:456216"/>
        <dbReference type="EC" id="2.7.1.23"/>
    </reaction>
</comment>
<evidence type="ECO:0000313" key="8">
    <source>
        <dbReference type="Proteomes" id="UP000240811"/>
    </source>
</evidence>
<sequence>MNRNIQKIHFIASDTVKAQGAYHRFVDIYGNSSSEEADVIVVFGGDGFMLQNLYKSIEHGKPVYGMNCGSVGFLMNEYYEDGLLERLSMALEHVFHPLRMVVFKNNDDISEEMFAVNEVSILRQSFRAAKLKVIIDNQVRLHELVCDGLIIATPVGSTAYNFSAHGPILPLDSPLLALTPVSPFSPRRWRGALLPNNVVVEVQVLESEDRPVSATADHTRIEYISCIQISQFTDASIHILSDPNRSWSDRIMAEQFPV</sequence>
<feature type="binding site" evidence="6">
    <location>
        <position position="155"/>
    </location>
    <ligand>
        <name>NAD(+)</name>
        <dbReference type="ChEBI" id="CHEBI:57540"/>
    </ligand>
</feature>
<feature type="binding site" evidence="6">
    <location>
        <begin position="46"/>
        <end position="47"/>
    </location>
    <ligand>
        <name>NAD(+)</name>
        <dbReference type="ChEBI" id="CHEBI:57540"/>
    </ligand>
</feature>
<comment type="subcellular location">
    <subcellularLocation>
        <location evidence="6">Cytoplasm</location>
    </subcellularLocation>
</comment>
<evidence type="ECO:0000256" key="6">
    <source>
        <dbReference type="HAMAP-Rule" id="MF_00361"/>
    </source>
</evidence>